<feature type="domain" description="Helicase C-terminal" evidence="13">
    <location>
        <begin position="1289"/>
        <end position="1438"/>
    </location>
</feature>
<dbReference type="GO" id="GO:0016787">
    <property type="term" value="F:hydrolase activity"/>
    <property type="evidence" value="ECO:0007669"/>
    <property type="project" value="UniProtKB-KW"/>
</dbReference>
<dbReference type="STRING" id="403673.A0A177WXQ8"/>
<evidence type="ECO:0000256" key="7">
    <source>
        <dbReference type="ARBA" id="ARBA00022840"/>
    </source>
</evidence>
<dbReference type="Proteomes" id="UP000077115">
    <property type="component" value="Unassembled WGS sequence"/>
</dbReference>
<dbReference type="InterPro" id="IPR014001">
    <property type="entry name" value="Helicase_ATP-bd"/>
</dbReference>
<dbReference type="GO" id="GO:0006325">
    <property type="term" value="P:chromatin organization"/>
    <property type="evidence" value="ECO:0007669"/>
    <property type="project" value="UniProtKB-KW"/>
</dbReference>
<evidence type="ECO:0000259" key="12">
    <source>
        <dbReference type="PROSITE" id="PS51192"/>
    </source>
</evidence>
<accession>A0A177WXQ8</accession>
<protein>
    <recommendedName>
        <fullName evidence="3">DNA helicase</fullName>
        <ecNumber evidence="3">3.6.4.12</ecNumber>
    </recommendedName>
</protein>
<dbReference type="InterPro" id="IPR001650">
    <property type="entry name" value="Helicase_C-like"/>
</dbReference>
<dbReference type="EMBL" id="DS022311">
    <property type="protein sequence ID" value="OAJ44180.1"/>
    <property type="molecule type" value="Genomic_DNA"/>
</dbReference>
<evidence type="ECO:0000256" key="10">
    <source>
        <dbReference type="ARBA" id="ARBA00023242"/>
    </source>
</evidence>
<evidence type="ECO:0000313" key="15">
    <source>
        <dbReference type="Proteomes" id="UP000077115"/>
    </source>
</evidence>
<dbReference type="InterPro" id="IPR027417">
    <property type="entry name" value="P-loop_NTPase"/>
</dbReference>
<feature type="region of interest" description="Disordered" evidence="11">
    <location>
        <begin position="1442"/>
        <end position="1474"/>
    </location>
</feature>
<feature type="compositionally biased region" description="Polar residues" evidence="11">
    <location>
        <begin position="126"/>
        <end position="139"/>
    </location>
</feature>
<dbReference type="eggNOG" id="KOG0389">
    <property type="taxonomic scope" value="Eukaryota"/>
</dbReference>
<evidence type="ECO:0000256" key="9">
    <source>
        <dbReference type="ARBA" id="ARBA00023125"/>
    </source>
</evidence>
<dbReference type="SUPFAM" id="SSF52540">
    <property type="entry name" value="P-loop containing nucleoside triphosphate hydrolases"/>
    <property type="match status" value="2"/>
</dbReference>
<organism evidence="14 15">
    <name type="scientific">Batrachochytrium dendrobatidis (strain JEL423)</name>
    <dbReference type="NCBI Taxonomy" id="403673"/>
    <lineage>
        <taxon>Eukaryota</taxon>
        <taxon>Fungi</taxon>
        <taxon>Fungi incertae sedis</taxon>
        <taxon>Chytridiomycota</taxon>
        <taxon>Chytridiomycota incertae sedis</taxon>
        <taxon>Chytridiomycetes</taxon>
        <taxon>Rhizophydiales</taxon>
        <taxon>Rhizophydiales incertae sedis</taxon>
        <taxon>Batrachochytrium</taxon>
    </lineage>
</organism>
<sequence length="1494" mass="166478">MNDFQPNGRFKYKNIRLYMNMALNCRKQDINSLQDIEPSSILSTKTSESSVPLLSSDSTTASDLDSIVMSLVATKQQSNSSNEQLSDKDPALKTESSILDSCDNKRLHQSLFTPKKSRPHSRLGRSLTSPSTTGSTNAANPAAVLVPDSPLIPGSTVSDRIDMIPCTPKEQTDRMIYNGVKLVSTLQMRLGVDDDMSQSSQSSTTRFDVVDHSVNQINAFSSHTKRSPSAVMSVSEQSSPIIAHTESVMSKYPARPLQSLQAFSESSNLFSLSSQVPRSDTRNASNDSKSGLNSDTYNCSSPIHDETKNIFDCRQQLPTTPLLKNSKNHSIKKSHTLPAVSVASTAKSTFATRPTSYKPISTFMFGKAPVGVPVHVSNTLQSFAYSSKPVRKSDPLLNSSSLYKNTSPFINTHSEKKNAVISDTPSAQYTRPTASTLSNPNQVQNSLSMFKYSGKNQGKSTKKVSSHNIKIEELASLFPKSTPDELEKALDVVNGDIKDAAAWLRANHDFSDQAIAEKGGVKRRKLVRKIDLEPSYASLNHSAHKTNPLPCDDDDDDHDILNADMKKVTTGAINGVAKFTTAVTSKSKALVPIALSDDDEIVAYGESHLDSKKSISQYDSDPISIADEDDVNANETTEFDHDFQMEDDIEQDSAIMIQVLEFFNSATVEHITESLKCLPEASSMIVSLRPFHSGDHLREVCSTGCKAQRKLYRLVDRYEHLLEGFKEVDSLIKRCETVGNDIKQIMTRWIQNAAAISSSQNDGTFLETTALMDETNGEISLTQVAALSEDTDSHTGDASSVDGALTDHDDDMAHMDKTDHFIAKKDLTDGALDIDDEDEDESFFPTQKPKELPDSTRKPNSFTLTPLISNTSTHLNDPTSFKCLTKQPKIIPSTLQLKQYQIVGVSWLMMLYQKQLGGILADEMGLGKTAQVIAFLAHLYTLGERGPHLIVVPASTLENWVRELNRWCPKLCVASYSGSLSDRRWLQEDITNNSKLNVIVTTYSMATGSKEDRTFLRRIRIKSLILDEGHMVKNIESNRYKHLMAISAPFRLLLTGTPLQNNLLELLALLTFVMPRLFVTDQKTLERIFLFKSLGGGDESSLSHERINRAKKIMTPFVLRRRKDQVLRDLPPKTKVLNVCTPVSSQLQLYKDILLCSKKAIAASEKTTVPHTTKLSTDSDKAEKPLKSETSDQTASLANRQLSNVLMDLRKVANHPLLVRSRYTDAKLRIMAKAIMREPEHCDKNVEYIWEDMCIMSDFEIHQLCLKYKTLMPHKLSDKVIMDSCKLVKLKSMLLEMRAQGDKILVFSQFVIMLDILEPVMEHLGIKYLRLDGTTPVGIRQSMMDEFNNDPEITVFLLTTKSGGVGINLTSANVVIMYDIDYNPHNDAQAEDRAHRVGQTRAVTVHRLIMDNSIEQHILRLAEHKLELDAKLQSREYVCTNDDNKDEESEFETKRKHKGQKLASGKVKDNKVDQISKPDSSILDVLQSVILGLE</sequence>
<comment type="subcellular location">
    <subcellularLocation>
        <location evidence="1">Nucleus</location>
    </subcellularLocation>
</comment>
<dbReference type="GO" id="GO:0005634">
    <property type="term" value="C:nucleus"/>
    <property type="evidence" value="ECO:0007669"/>
    <property type="project" value="UniProtKB-SubCell"/>
</dbReference>
<gene>
    <name evidence="14" type="ORF">BDEG_27444</name>
</gene>
<feature type="region of interest" description="Disordered" evidence="11">
    <location>
        <begin position="836"/>
        <end position="860"/>
    </location>
</feature>
<evidence type="ECO:0000256" key="3">
    <source>
        <dbReference type="ARBA" id="ARBA00012551"/>
    </source>
</evidence>
<evidence type="ECO:0000313" key="14">
    <source>
        <dbReference type="EMBL" id="OAJ44180.1"/>
    </source>
</evidence>
<evidence type="ECO:0000256" key="11">
    <source>
        <dbReference type="SAM" id="MobiDB-lite"/>
    </source>
</evidence>
<feature type="compositionally biased region" description="Basic and acidic residues" evidence="11">
    <location>
        <begin position="848"/>
        <end position="857"/>
    </location>
</feature>
<keyword evidence="6" id="KW-0347">Helicase</keyword>
<dbReference type="SMART" id="SM00490">
    <property type="entry name" value="HELICc"/>
    <property type="match status" value="1"/>
</dbReference>
<dbReference type="OrthoDB" id="448448at2759"/>
<dbReference type="Gene3D" id="3.40.50.10810">
    <property type="entry name" value="Tandem AAA-ATPase domain"/>
    <property type="match status" value="1"/>
</dbReference>
<reference evidence="14 15" key="2">
    <citation type="submission" date="2016-05" db="EMBL/GenBank/DDBJ databases">
        <title>Lineage-specific infection strategies underlie the spectrum of fungal disease in amphibians.</title>
        <authorList>
            <person name="Cuomo C.A."/>
            <person name="Farrer R.A."/>
            <person name="James T."/>
            <person name="Longcore J."/>
            <person name="Birren B."/>
        </authorList>
    </citation>
    <scope>NUCLEOTIDE SEQUENCE [LARGE SCALE GENOMIC DNA]</scope>
    <source>
        <strain evidence="14 15">JEL423</strain>
    </source>
</reference>
<feature type="region of interest" description="Disordered" evidence="11">
    <location>
        <begin position="1167"/>
        <end position="1194"/>
    </location>
</feature>
<dbReference type="EC" id="3.6.4.12" evidence="3"/>
<dbReference type="InterPro" id="IPR038718">
    <property type="entry name" value="SNF2-like_sf"/>
</dbReference>
<comment type="similarity">
    <text evidence="2">Belongs to the SNF2/RAD54 helicase family.</text>
</comment>
<feature type="compositionally biased region" description="Polar residues" evidence="11">
    <location>
        <begin position="275"/>
        <end position="297"/>
    </location>
</feature>
<dbReference type="Gene3D" id="3.40.50.300">
    <property type="entry name" value="P-loop containing nucleotide triphosphate hydrolases"/>
    <property type="match status" value="1"/>
</dbReference>
<dbReference type="VEuPathDB" id="FungiDB:BDEG_27444"/>
<keyword evidence="10" id="KW-0539">Nucleus</keyword>
<name>A0A177WXQ8_BATDL</name>
<keyword evidence="8" id="KW-0156">Chromatin regulator</keyword>
<dbReference type="FunFam" id="3.40.50.300:FF:002599">
    <property type="entry name" value="Protein CHROMATIN REMODELING 19 isoform A"/>
    <property type="match status" value="1"/>
</dbReference>
<dbReference type="PROSITE" id="PS51192">
    <property type="entry name" value="HELICASE_ATP_BIND_1"/>
    <property type="match status" value="1"/>
</dbReference>
<feature type="region of interest" description="Disordered" evidence="11">
    <location>
        <begin position="271"/>
        <end position="297"/>
    </location>
</feature>
<dbReference type="Pfam" id="PF00176">
    <property type="entry name" value="SNF2-rel_dom"/>
    <property type="match status" value="1"/>
</dbReference>
<dbReference type="GO" id="GO:0005524">
    <property type="term" value="F:ATP binding"/>
    <property type="evidence" value="ECO:0007669"/>
    <property type="project" value="UniProtKB-KW"/>
</dbReference>
<dbReference type="GO" id="GO:0005694">
    <property type="term" value="C:chromosome"/>
    <property type="evidence" value="ECO:0007669"/>
    <property type="project" value="UniProtKB-ARBA"/>
</dbReference>
<dbReference type="FunFam" id="3.40.50.10810:FF:000014">
    <property type="entry name" value="SWI/SNF-related matrix-associated actin-dependent regulator of chromatin subfamily A containing DEAD/H box 1"/>
    <property type="match status" value="1"/>
</dbReference>
<feature type="region of interest" description="Disordered" evidence="11">
    <location>
        <begin position="109"/>
        <end position="147"/>
    </location>
</feature>
<dbReference type="CDD" id="cd18793">
    <property type="entry name" value="SF2_C_SNF"/>
    <property type="match status" value="1"/>
</dbReference>
<evidence type="ECO:0000256" key="6">
    <source>
        <dbReference type="ARBA" id="ARBA00022806"/>
    </source>
</evidence>
<proteinExistence type="inferred from homology"/>
<evidence type="ECO:0000256" key="8">
    <source>
        <dbReference type="ARBA" id="ARBA00022853"/>
    </source>
</evidence>
<evidence type="ECO:0000256" key="2">
    <source>
        <dbReference type="ARBA" id="ARBA00007025"/>
    </source>
</evidence>
<dbReference type="PROSITE" id="PS51194">
    <property type="entry name" value="HELICASE_CTER"/>
    <property type="match status" value="1"/>
</dbReference>
<dbReference type="Pfam" id="PF00271">
    <property type="entry name" value="Helicase_C"/>
    <property type="match status" value="1"/>
</dbReference>
<dbReference type="PANTHER" id="PTHR10799">
    <property type="entry name" value="SNF2/RAD54 HELICASE FAMILY"/>
    <property type="match status" value="1"/>
</dbReference>
<keyword evidence="5" id="KW-0378">Hydrolase</keyword>
<evidence type="ECO:0000256" key="4">
    <source>
        <dbReference type="ARBA" id="ARBA00022741"/>
    </source>
</evidence>
<keyword evidence="9" id="KW-0238">DNA-binding</keyword>
<dbReference type="InterPro" id="IPR000330">
    <property type="entry name" value="SNF2_N"/>
</dbReference>
<evidence type="ECO:0000259" key="13">
    <source>
        <dbReference type="PROSITE" id="PS51194"/>
    </source>
</evidence>
<feature type="compositionally biased region" description="Polar residues" evidence="11">
    <location>
        <begin position="1167"/>
        <end position="1176"/>
    </location>
</feature>
<feature type="domain" description="Helicase ATP-binding" evidence="12">
    <location>
        <begin position="909"/>
        <end position="1076"/>
    </location>
</feature>
<feature type="compositionally biased region" description="Basic and acidic residues" evidence="11">
    <location>
        <begin position="1177"/>
        <end position="1190"/>
    </location>
</feature>
<keyword evidence="7" id="KW-0067">ATP-binding</keyword>
<dbReference type="SMART" id="SM00487">
    <property type="entry name" value="DEXDc"/>
    <property type="match status" value="1"/>
</dbReference>
<reference evidence="14 15" key="1">
    <citation type="submission" date="2006-10" db="EMBL/GenBank/DDBJ databases">
        <title>The Genome Sequence of Batrachochytrium dendrobatidis JEL423.</title>
        <authorList>
            <consortium name="The Broad Institute Genome Sequencing Platform"/>
            <person name="Birren B."/>
            <person name="Lander E."/>
            <person name="Galagan J."/>
            <person name="Cuomo C."/>
            <person name="Devon K."/>
            <person name="Jaffe D."/>
            <person name="Butler J."/>
            <person name="Alvarez P."/>
            <person name="Gnerre S."/>
            <person name="Grabherr M."/>
            <person name="Kleber M."/>
            <person name="Mauceli E."/>
            <person name="Brockman W."/>
            <person name="Young S."/>
            <person name="LaButti K."/>
            <person name="Sykes S."/>
            <person name="DeCaprio D."/>
            <person name="Crawford M."/>
            <person name="Koehrsen M."/>
            <person name="Engels R."/>
            <person name="Montgomery P."/>
            <person name="Pearson M."/>
            <person name="Howarth C."/>
            <person name="Larson L."/>
            <person name="White J."/>
            <person name="O'Leary S."/>
            <person name="Kodira C."/>
            <person name="Zeng Q."/>
            <person name="Yandava C."/>
            <person name="Alvarado L."/>
            <person name="Longcore J."/>
            <person name="James T."/>
        </authorList>
    </citation>
    <scope>NUCLEOTIDE SEQUENCE [LARGE SCALE GENOMIC DNA]</scope>
    <source>
        <strain evidence="14 15">JEL423</strain>
    </source>
</reference>
<evidence type="ECO:0000256" key="1">
    <source>
        <dbReference type="ARBA" id="ARBA00004123"/>
    </source>
</evidence>
<dbReference type="GO" id="GO:0003677">
    <property type="term" value="F:DNA binding"/>
    <property type="evidence" value="ECO:0007669"/>
    <property type="project" value="UniProtKB-KW"/>
</dbReference>
<keyword evidence="4" id="KW-0547">Nucleotide-binding</keyword>
<dbReference type="InterPro" id="IPR049730">
    <property type="entry name" value="SNF2/RAD54-like_C"/>
</dbReference>
<dbReference type="GO" id="GO:0003678">
    <property type="term" value="F:DNA helicase activity"/>
    <property type="evidence" value="ECO:0007669"/>
    <property type="project" value="UniProtKB-EC"/>
</dbReference>
<evidence type="ECO:0000256" key="5">
    <source>
        <dbReference type="ARBA" id="ARBA00022801"/>
    </source>
</evidence>